<evidence type="ECO:0000259" key="2">
    <source>
        <dbReference type="SMART" id="SM00327"/>
    </source>
</evidence>
<organism evidence="3">
    <name type="scientific">Tuwongella immobilis</name>
    <dbReference type="NCBI Taxonomy" id="692036"/>
    <lineage>
        <taxon>Bacteria</taxon>
        <taxon>Pseudomonadati</taxon>
        <taxon>Planctomycetota</taxon>
        <taxon>Planctomycetia</taxon>
        <taxon>Gemmatales</taxon>
        <taxon>Gemmataceae</taxon>
        <taxon>Tuwongella</taxon>
    </lineage>
</organism>
<dbReference type="RefSeq" id="WP_162659265.1">
    <property type="nucleotide sequence ID" value="NZ_LR593887.1"/>
</dbReference>
<dbReference type="PANTHER" id="PTHR37464:SF1">
    <property type="entry name" value="BLL2463 PROTEIN"/>
    <property type="match status" value="1"/>
</dbReference>
<gene>
    <name evidence="3" type="ORF">GMBLW1_50520</name>
</gene>
<dbReference type="PANTHER" id="PTHR37464">
    <property type="entry name" value="BLL2463 PROTEIN"/>
    <property type="match status" value="1"/>
</dbReference>
<keyword evidence="4" id="KW-1185">Reference proteome</keyword>
<evidence type="ECO:0000313" key="3">
    <source>
        <dbReference type="EMBL" id="VIP04141.1"/>
    </source>
</evidence>
<dbReference type="KEGG" id="tim:GMBLW1_50520"/>
<dbReference type="SUPFAM" id="SSF53300">
    <property type="entry name" value="vWA-like"/>
    <property type="match status" value="1"/>
</dbReference>
<dbReference type="SUPFAM" id="SSF52317">
    <property type="entry name" value="Class I glutamine amidotransferase-like"/>
    <property type="match status" value="1"/>
</dbReference>
<dbReference type="Proteomes" id="UP000464378">
    <property type="component" value="Chromosome"/>
</dbReference>
<dbReference type="AlphaFoldDB" id="A0A6C2YS05"/>
<keyword evidence="1" id="KW-1133">Transmembrane helix</keyword>
<feature type="transmembrane region" description="Helical" evidence="1">
    <location>
        <begin position="51"/>
        <end position="78"/>
    </location>
</feature>
<dbReference type="EMBL" id="LR593887">
    <property type="protein sequence ID" value="VTS05647.1"/>
    <property type="molecule type" value="Genomic_DNA"/>
</dbReference>
<dbReference type="Gene3D" id="3.40.50.880">
    <property type="match status" value="1"/>
</dbReference>
<evidence type="ECO:0000313" key="4">
    <source>
        <dbReference type="Proteomes" id="UP000464378"/>
    </source>
</evidence>
<name>A0A6C2YS05_9BACT</name>
<dbReference type="EMBL" id="LR586016">
    <property type="protein sequence ID" value="VIP04141.1"/>
    <property type="molecule type" value="Genomic_DNA"/>
</dbReference>
<dbReference type="SMART" id="SM00327">
    <property type="entry name" value="VWA"/>
    <property type="match status" value="1"/>
</dbReference>
<dbReference type="InterPro" id="IPR029062">
    <property type="entry name" value="Class_I_gatase-like"/>
</dbReference>
<dbReference type="InParanoid" id="A0A6C2YS05"/>
<dbReference type="NCBIfam" id="TIGR02226">
    <property type="entry name" value="two_anch"/>
    <property type="match status" value="1"/>
</dbReference>
<dbReference type="InterPro" id="IPR036465">
    <property type="entry name" value="vWFA_dom_sf"/>
</dbReference>
<dbReference type="CDD" id="cd00198">
    <property type="entry name" value="vWFA"/>
    <property type="match status" value="1"/>
</dbReference>
<dbReference type="InterPro" id="IPR002035">
    <property type="entry name" value="VWF_A"/>
</dbReference>
<dbReference type="Pfam" id="PF13519">
    <property type="entry name" value="VWA_2"/>
    <property type="match status" value="1"/>
</dbReference>
<sequence>MFSMLYGLVAVSIPPIIHLLSRKRFDIVDWAAMQFLQVSERTRRKVFLEELLLMLIRMLLIALLVLSLAALTTTFSMFGALGIQPSRDVVLVIDGSASMGYIHNGKSAQAAAQEQAKAILQQLQPGDHVGVVLARDVAKPLQPNLSVDSSAVGSLLENLPEPRGGVDWPGAIQESLQLLKTSKQSRREIIILTDTQRSGWSEDRALERWELLTQKIKAEGAKLPSLSVLNVAPDRPKEVTNWSLVPLRAGRNVAAVGREVRFRGMLQSHGPEGTPPGKIRILMDGRPAGEVSQLGQSGERGRLPFSFNLTFATAGSHLVTVQIADDPLAADNRQDFAMEVVNAVPILIIDGDSRPNQRQRTSDFMRDALAPMRDPAPAFVTQVVTSSQFTPEMLTRPLNADPATVPRVLILSDVPRLEPNQYQAVEAFLASGGGVLVTLGTRADAAFANERWYREGNGWLPAELVEPIGLANDLKQAVQLRPASLTHPALERFREPGPGSLLSAYFPRHWKLKLGEQSSAVPIAGFLDGDPLFVERSFGKGRVILSSIGLDNGWRTNLTDLMDYPRMMHELGFYLASGRSPATNLEPGRPIVFTPIQPEPPGPVSVKPPEGITRRLDVSEWPAIDEQTRDPGVYQLTTERGQIGYFVVQSDASESELTPLTDSDKERLAKPLPDLRFADSTETIFSTENLPPEEHDLWWILMLGVVVMMLSEIWFTRTIALRAASGGI</sequence>
<reference evidence="3" key="1">
    <citation type="submission" date="2019-04" db="EMBL/GenBank/DDBJ databases">
        <authorList>
            <consortium name="Science for Life Laboratories"/>
        </authorList>
    </citation>
    <scope>NUCLEOTIDE SEQUENCE</scope>
    <source>
        <strain evidence="3">MBLW1</strain>
    </source>
</reference>
<feature type="domain" description="VWFA" evidence="2">
    <location>
        <begin position="86"/>
        <end position="268"/>
    </location>
</feature>
<dbReference type="InterPro" id="IPR024163">
    <property type="entry name" value="Aerotolerance_reg_N"/>
</dbReference>
<proteinExistence type="predicted"/>
<accession>A0A6C2YS05</accession>
<dbReference type="Pfam" id="PF07584">
    <property type="entry name" value="BatA"/>
    <property type="match status" value="1"/>
</dbReference>
<dbReference type="InterPro" id="IPR011933">
    <property type="entry name" value="Double_TM_dom"/>
</dbReference>
<protein>
    <recommendedName>
        <fullName evidence="2">VWFA domain-containing protein</fullName>
    </recommendedName>
</protein>
<evidence type="ECO:0000256" key="1">
    <source>
        <dbReference type="SAM" id="Phobius"/>
    </source>
</evidence>
<keyword evidence="1 3" id="KW-0812">Transmembrane</keyword>
<keyword evidence="1" id="KW-0472">Membrane</keyword>
<dbReference type="Gene3D" id="3.40.50.410">
    <property type="entry name" value="von Willebrand factor, type A domain"/>
    <property type="match status" value="1"/>
</dbReference>